<dbReference type="Pfam" id="PF00059">
    <property type="entry name" value="Lectin_C"/>
    <property type="match status" value="1"/>
</dbReference>
<dbReference type="InterPro" id="IPR016187">
    <property type="entry name" value="CTDL_fold"/>
</dbReference>
<evidence type="ECO:0000256" key="1">
    <source>
        <dbReference type="SAM" id="MobiDB-lite"/>
    </source>
</evidence>
<organism evidence="4 5">
    <name type="scientific">Oesophagostomum dentatum</name>
    <name type="common">Nodular worm</name>
    <dbReference type="NCBI Taxonomy" id="61180"/>
    <lineage>
        <taxon>Eukaryota</taxon>
        <taxon>Metazoa</taxon>
        <taxon>Ecdysozoa</taxon>
        <taxon>Nematoda</taxon>
        <taxon>Chromadorea</taxon>
        <taxon>Rhabditida</taxon>
        <taxon>Rhabditina</taxon>
        <taxon>Rhabditomorpha</taxon>
        <taxon>Strongyloidea</taxon>
        <taxon>Strongylidae</taxon>
        <taxon>Oesophagostomum</taxon>
    </lineage>
</organism>
<keyword evidence="2" id="KW-0732">Signal</keyword>
<dbReference type="Proteomes" id="UP000053660">
    <property type="component" value="Unassembled WGS sequence"/>
</dbReference>
<dbReference type="PROSITE" id="PS50041">
    <property type="entry name" value="C_TYPE_LECTIN_2"/>
    <property type="match status" value="1"/>
</dbReference>
<dbReference type="EMBL" id="KN553947">
    <property type="protein sequence ID" value="KHJ89638.1"/>
    <property type="molecule type" value="Genomic_DNA"/>
</dbReference>
<feature type="domain" description="C-type lectin" evidence="3">
    <location>
        <begin position="89"/>
        <end position="194"/>
    </location>
</feature>
<dbReference type="AlphaFoldDB" id="A0A0B1SWK8"/>
<evidence type="ECO:0000313" key="4">
    <source>
        <dbReference type="EMBL" id="KHJ89638.1"/>
    </source>
</evidence>
<evidence type="ECO:0000313" key="5">
    <source>
        <dbReference type="Proteomes" id="UP000053660"/>
    </source>
</evidence>
<dbReference type="InterPro" id="IPR001304">
    <property type="entry name" value="C-type_lectin-like"/>
</dbReference>
<protein>
    <submittedName>
        <fullName evidence="4">Lectin C-type domain protein</fullName>
    </submittedName>
</protein>
<dbReference type="SUPFAM" id="SSF56436">
    <property type="entry name" value="C-type lectin-like"/>
    <property type="match status" value="1"/>
</dbReference>
<dbReference type="Gene3D" id="3.10.100.10">
    <property type="entry name" value="Mannose-Binding Protein A, subunit A"/>
    <property type="match status" value="1"/>
</dbReference>
<feature type="region of interest" description="Disordered" evidence="1">
    <location>
        <begin position="65"/>
        <end position="87"/>
    </location>
</feature>
<reference evidence="4 5" key="1">
    <citation type="submission" date="2014-03" db="EMBL/GenBank/DDBJ databases">
        <title>Draft genome of the hookworm Oesophagostomum dentatum.</title>
        <authorList>
            <person name="Mitreva M."/>
        </authorList>
    </citation>
    <scope>NUCLEOTIDE SEQUENCE [LARGE SCALE GENOMIC DNA]</scope>
    <source>
        <strain evidence="4 5">OD-Hann</strain>
    </source>
</reference>
<dbReference type="SMART" id="SM00034">
    <property type="entry name" value="CLECT"/>
    <property type="match status" value="1"/>
</dbReference>
<evidence type="ECO:0000256" key="2">
    <source>
        <dbReference type="SAM" id="SignalP"/>
    </source>
</evidence>
<dbReference type="OrthoDB" id="5853226at2759"/>
<sequence length="200" mass="22591">MFSISTIFIFALIGSVILDDALAQQESSTLEERFASLVSHVQVLSGQLEEAQKRVAQLERIAHTHPNGTDISAGRAEQEAERSQGSATDGAFSYKLFNQRMTWEDAQNYCNSLNARLPVIDSQEKNNFIKGVLKRMLPPDRAWIGTKVRATFASPRRTYNNFDKENLIDGCAVMNRRGLWSIRSCDQLYPFVCEIMEPPK</sequence>
<evidence type="ECO:0000259" key="3">
    <source>
        <dbReference type="PROSITE" id="PS50041"/>
    </source>
</evidence>
<dbReference type="CDD" id="cd00037">
    <property type="entry name" value="CLECT"/>
    <property type="match status" value="1"/>
</dbReference>
<feature type="chain" id="PRO_5002081784" evidence="2">
    <location>
        <begin position="24"/>
        <end position="200"/>
    </location>
</feature>
<proteinExistence type="predicted"/>
<dbReference type="InterPro" id="IPR016186">
    <property type="entry name" value="C-type_lectin-like/link_sf"/>
</dbReference>
<dbReference type="PANTHER" id="PTHR22803">
    <property type="entry name" value="MANNOSE, PHOSPHOLIPASE, LECTIN RECEPTOR RELATED"/>
    <property type="match status" value="1"/>
</dbReference>
<name>A0A0B1SWK8_OESDE</name>
<feature type="signal peptide" evidence="2">
    <location>
        <begin position="1"/>
        <end position="23"/>
    </location>
</feature>
<accession>A0A0B1SWK8</accession>
<dbReference type="InterPro" id="IPR050111">
    <property type="entry name" value="C-type_lectin/snaclec_domain"/>
</dbReference>
<gene>
    <name evidence="4" type="ORF">OESDEN_10532</name>
</gene>
<keyword evidence="5" id="KW-1185">Reference proteome</keyword>